<feature type="non-terminal residue" evidence="1">
    <location>
        <position position="1"/>
    </location>
</feature>
<accession>A0ABR9SKD9</accession>
<dbReference type="RefSeq" id="WP_193782377.1">
    <property type="nucleotide sequence ID" value="NZ_JADDOJ010000157.1"/>
</dbReference>
<organism evidence="1 2">
    <name type="scientific">Ramlibacter aquaticus</name>
    <dbReference type="NCBI Taxonomy" id="2780094"/>
    <lineage>
        <taxon>Bacteria</taxon>
        <taxon>Pseudomonadati</taxon>
        <taxon>Pseudomonadota</taxon>
        <taxon>Betaproteobacteria</taxon>
        <taxon>Burkholderiales</taxon>
        <taxon>Comamonadaceae</taxon>
        <taxon>Ramlibacter</taxon>
    </lineage>
</organism>
<evidence type="ECO:0000313" key="1">
    <source>
        <dbReference type="EMBL" id="MBE7942833.1"/>
    </source>
</evidence>
<proteinExistence type="predicted"/>
<sequence>ACSWPRATGAGGACDLAAALGQLQAVREALGLDGASLGLATNGAEGLWLRMAVAGGPAAAR</sequence>
<dbReference type="EMBL" id="JADDOJ010000157">
    <property type="protein sequence ID" value="MBE7942833.1"/>
    <property type="molecule type" value="Genomic_DNA"/>
</dbReference>
<name>A0ABR9SKD9_9BURK</name>
<dbReference type="Proteomes" id="UP000715965">
    <property type="component" value="Unassembled WGS sequence"/>
</dbReference>
<protein>
    <submittedName>
        <fullName evidence="1">Uncharacterized protein</fullName>
    </submittedName>
</protein>
<comment type="caution">
    <text evidence="1">The sequence shown here is derived from an EMBL/GenBank/DDBJ whole genome shotgun (WGS) entry which is preliminary data.</text>
</comment>
<evidence type="ECO:0000313" key="2">
    <source>
        <dbReference type="Proteomes" id="UP000715965"/>
    </source>
</evidence>
<keyword evidence="2" id="KW-1185">Reference proteome</keyword>
<reference evidence="1 2" key="1">
    <citation type="submission" date="2020-10" db="EMBL/GenBank/DDBJ databases">
        <title>Draft genome of Ramlibacter aquaticus LMG 30558.</title>
        <authorList>
            <person name="Props R."/>
        </authorList>
    </citation>
    <scope>NUCLEOTIDE SEQUENCE [LARGE SCALE GENOMIC DNA]</scope>
    <source>
        <strain evidence="1 2">LMG 30558</strain>
    </source>
</reference>
<gene>
    <name evidence="1" type="ORF">IM725_19885</name>
</gene>